<dbReference type="AlphaFoldDB" id="A0A078GAL2"/>
<name>A0A078GAL2_BRANA</name>
<dbReference type="Gene3D" id="3.40.30.10">
    <property type="entry name" value="Glutaredoxin"/>
    <property type="match status" value="1"/>
</dbReference>
<proteinExistence type="predicted"/>
<dbReference type="Pfam" id="PF02798">
    <property type="entry name" value="GST_N"/>
    <property type="match status" value="1"/>
</dbReference>
<dbReference type="InterPro" id="IPR004045">
    <property type="entry name" value="Glutathione_S-Trfase_N"/>
</dbReference>
<organism evidence="2 3">
    <name type="scientific">Brassica napus</name>
    <name type="common">Rape</name>
    <dbReference type="NCBI Taxonomy" id="3708"/>
    <lineage>
        <taxon>Eukaryota</taxon>
        <taxon>Viridiplantae</taxon>
        <taxon>Streptophyta</taxon>
        <taxon>Embryophyta</taxon>
        <taxon>Tracheophyta</taxon>
        <taxon>Spermatophyta</taxon>
        <taxon>Magnoliopsida</taxon>
        <taxon>eudicotyledons</taxon>
        <taxon>Gunneridae</taxon>
        <taxon>Pentapetalae</taxon>
        <taxon>rosids</taxon>
        <taxon>malvids</taxon>
        <taxon>Brassicales</taxon>
        <taxon>Brassicaceae</taxon>
        <taxon>Brassiceae</taxon>
        <taxon>Brassica</taxon>
    </lineage>
</organism>
<keyword evidence="3" id="KW-1185">Reference proteome</keyword>
<evidence type="ECO:0000313" key="3">
    <source>
        <dbReference type="Proteomes" id="UP000028999"/>
    </source>
</evidence>
<evidence type="ECO:0000313" key="2">
    <source>
        <dbReference type="EMBL" id="CDY22057.1"/>
    </source>
</evidence>
<gene>
    <name evidence="2" type="primary">BnaA09g00860D</name>
    <name evidence="2" type="ORF">GSBRNA2T00018437001</name>
</gene>
<dbReference type="Gramene" id="CDY22057">
    <property type="protein sequence ID" value="CDY22057"/>
    <property type="gene ID" value="GSBRNA2T00018437001"/>
</dbReference>
<dbReference type="InterPro" id="IPR036249">
    <property type="entry name" value="Thioredoxin-like_sf"/>
</dbReference>
<dbReference type="SUPFAM" id="SSF52833">
    <property type="entry name" value="Thioredoxin-like"/>
    <property type="match status" value="1"/>
</dbReference>
<sequence length="74" mass="8344">MASIKVFGHATTTSTRRVLLALHEKNLDYELVNVELKDGEHRKSLSYPATLLVKFQPLKMETSSSLNQELLLST</sequence>
<dbReference type="EMBL" id="LK032127">
    <property type="protein sequence ID" value="CDY22057.1"/>
    <property type="molecule type" value="Genomic_DNA"/>
</dbReference>
<feature type="domain" description="GST N-terminal" evidence="1">
    <location>
        <begin position="3"/>
        <end position="43"/>
    </location>
</feature>
<evidence type="ECO:0000259" key="1">
    <source>
        <dbReference type="Pfam" id="PF02798"/>
    </source>
</evidence>
<dbReference type="Proteomes" id="UP000028999">
    <property type="component" value="Unassembled WGS sequence"/>
</dbReference>
<accession>A0A078GAL2</accession>
<dbReference type="STRING" id="3708.A0A078GAL2"/>
<dbReference type="PaxDb" id="3708-A0A078GAL2"/>
<protein>
    <submittedName>
        <fullName evidence="2">BnaA09g00860D protein</fullName>
    </submittedName>
</protein>
<reference evidence="2 3" key="1">
    <citation type="journal article" date="2014" name="Science">
        <title>Plant genetics. Early allopolyploid evolution in the post-Neolithic Brassica napus oilseed genome.</title>
        <authorList>
            <person name="Chalhoub B."/>
            <person name="Denoeud F."/>
            <person name="Liu S."/>
            <person name="Parkin I.A."/>
            <person name="Tang H."/>
            <person name="Wang X."/>
            <person name="Chiquet J."/>
            <person name="Belcram H."/>
            <person name="Tong C."/>
            <person name="Samans B."/>
            <person name="Correa M."/>
            <person name="Da Silva C."/>
            <person name="Just J."/>
            <person name="Falentin C."/>
            <person name="Koh C.S."/>
            <person name="Le Clainche I."/>
            <person name="Bernard M."/>
            <person name="Bento P."/>
            <person name="Noel B."/>
            <person name="Labadie K."/>
            <person name="Alberti A."/>
            <person name="Charles M."/>
            <person name="Arnaud D."/>
            <person name="Guo H."/>
            <person name="Daviaud C."/>
            <person name="Alamery S."/>
            <person name="Jabbari K."/>
            <person name="Zhao M."/>
            <person name="Edger P.P."/>
            <person name="Chelaifa H."/>
            <person name="Tack D."/>
            <person name="Lassalle G."/>
            <person name="Mestiri I."/>
            <person name="Schnel N."/>
            <person name="Le Paslier M.C."/>
            <person name="Fan G."/>
            <person name="Renault V."/>
            <person name="Bayer P.E."/>
            <person name="Golicz A.A."/>
            <person name="Manoli S."/>
            <person name="Lee T.H."/>
            <person name="Thi V.H."/>
            <person name="Chalabi S."/>
            <person name="Hu Q."/>
            <person name="Fan C."/>
            <person name="Tollenaere R."/>
            <person name="Lu Y."/>
            <person name="Battail C."/>
            <person name="Shen J."/>
            <person name="Sidebottom C.H."/>
            <person name="Wang X."/>
            <person name="Canaguier A."/>
            <person name="Chauveau A."/>
            <person name="Berard A."/>
            <person name="Deniot G."/>
            <person name="Guan M."/>
            <person name="Liu Z."/>
            <person name="Sun F."/>
            <person name="Lim Y.P."/>
            <person name="Lyons E."/>
            <person name="Town C.D."/>
            <person name="Bancroft I."/>
            <person name="Wang X."/>
            <person name="Meng J."/>
            <person name="Ma J."/>
            <person name="Pires J.C."/>
            <person name="King G.J."/>
            <person name="Brunel D."/>
            <person name="Delourme R."/>
            <person name="Renard M."/>
            <person name="Aury J.M."/>
            <person name="Adams K.L."/>
            <person name="Batley J."/>
            <person name="Snowdon R.J."/>
            <person name="Tost J."/>
            <person name="Edwards D."/>
            <person name="Zhou Y."/>
            <person name="Hua W."/>
            <person name="Sharpe A.G."/>
            <person name="Paterson A.H."/>
            <person name="Guan C."/>
            <person name="Wincker P."/>
        </authorList>
    </citation>
    <scope>NUCLEOTIDE SEQUENCE [LARGE SCALE GENOMIC DNA]</scope>
    <source>
        <strain evidence="3">cv. Darmor-bzh</strain>
    </source>
</reference>